<protein>
    <submittedName>
        <fullName evidence="2">Uncharacterized protein</fullName>
    </submittedName>
</protein>
<accession>A0A0E9URJ5</accession>
<feature type="chain" id="PRO_5002433479" evidence="1">
    <location>
        <begin position="20"/>
        <end position="47"/>
    </location>
</feature>
<feature type="signal peptide" evidence="1">
    <location>
        <begin position="1"/>
        <end position="19"/>
    </location>
</feature>
<reference evidence="2" key="2">
    <citation type="journal article" date="2015" name="Fish Shellfish Immunol.">
        <title>Early steps in the European eel (Anguilla anguilla)-Vibrio vulnificus interaction in the gills: Role of the RtxA13 toxin.</title>
        <authorList>
            <person name="Callol A."/>
            <person name="Pajuelo D."/>
            <person name="Ebbesson L."/>
            <person name="Teles M."/>
            <person name="MacKenzie S."/>
            <person name="Amaro C."/>
        </authorList>
    </citation>
    <scope>NUCLEOTIDE SEQUENCE</scope>
</reference>
<reference evidence="2" key="1">
    <citation type="submission" date="2014-11" db="EMBL/GenBank/DDBJ databases">
        <authorList>
            <person name="Amaro Gonzalez C."/>
        </authorList>
    </citation>
    <scope>NUCLEOTIDE SEQUENCE</scope>
</reference>
<evidence type="ECO:0000313" key="2">
    <source>
        <dbReference type="EMBL" id="JAH67593.1"/>
    </source>
</evidence>
<dbReference type="EMBL" id="GBXM01040984">
    <property type="protein sequence ID" value="JAH67593.1"/>
    <property type="molecule type" value="Transcribed_RNA"/>
</dbReference>
<evidence type="ECO:0000256" key="1">
    <source>
        <dbReference type="SAM" id="SignalP"/>
    </source>
</evidence>
<keyword evidence="1" id="KW-0732">Signal</keyword>
<dbReference type="AlphaFoldDB" id="A0A0E9URJ5"/>
<name>A0A0E9URJ5_ANGAN</name>
<proteinExistence type="predicted"/>
<sequence length="47" mass="5416">MSLSLTKGFLKTFLHLAFGMTVCTSRKSNIKCLFVCVQGRPEDFFRR</sequence>
<organism evidence="2">
    <name type="scientific">Anguilla anguilla</name>
    <name type="common">European freshwater eel</name>
    <name type="synonym">Muraena anguilla</name>
    <dbReference type="NCBI Taxonomy" id="7936"/>
    <lineage>
        <taxon>Eukaryota</taxon>
        <taxon>Metazoa</taxon>
        <taxon>Chordata</taxon>
        <taxon>Craniata</taxon>
        <taxon>Vertebrata</taxon>
        <taxon>Euteleostomi</taxon>
        <taxon>Actinopterygii</taxon>
        <taxon>Neopterygii</taxon>
        <taxon>Teleostei</taxon>
        <taxon>Anguilliformes</taxon>
        <taxon>Anguillidae</taxon>
        <taxon>Anguilla</taxon>
    </lineage>
</organism>